<dbReference type="AlphaFoldDB" id="A0A8W8JK84"/>
<feature type="signal peptide" evidence="3">
    <location>
        <begin position="1"/>
        <end position="21"/>
    </location>
</feature>
<keyword evidence="2" id="KW-0812">Transmembrane</keyword>
<proteinExistence type="predicted"/>
<dbReference type="Proteomes" id="UP000005408">
    <property type="component" value="Unassembled WGS sequence"/>
</dbReference>
<dbReference type="GeneID" id="105329989"/>
<keyword evidence="2" id="KW-1133">Transmembrane helix</keyword>
<keyword evidence="2" id="KW-0472">Membrane</keyword>
<dbReference type="EnsemblMetazoa" id="G19658.1">
    <property type="protein sequence ID" value="G19658.1:cds"/>
    <property type="gene ID" value="G19658"/>
</dbReference>
<feature type="compositionally biased region" description="Low complexity" evidence="1">
    <location>
        <begin position="125"/>
        <end position="134"/>
    </location>
</feature>
<evidence type="ECO:0000313" key="4">
    <source>
        <dbReference type="EnsemblMetazoa" id="G19658.1:cds"/>
    </source>
</evidence>
<dbReference type="KEGG" id="crg:105329989"/>
<keyword evidence="3" id="KW-0732">Signal</keyword>
<feature type="transmembrane region" description="Helical" evidence="2">
    <location>
        <begin position="70"/>
        <end position="91"/>
    </location>
</feature>
<feature type="compositionally biased region" description="Polar residues" evidence="1">
    <location>
        <begin position="175"/>
        <end position="185"/>
    </location>
</feature>
<protein>
    <submittedName>
        <fullName evidence="4">Uncharacterized protein</fullName>
    </submittedName>
</protein>
<organism evidence="4 5">
    <name type="scientific">Magallana gigas</name>
    <name type="common">Pacific oyster</name>
    <name type="synonym">Crassostrea gigas</name>
    <dbReference type="NCBI Taxonomy" id="29159"/>
    <lineage>
        <taxon>Eukaryota</taxon>
        <taxon>Metazoa</taxon>
        <taxon>Spiralia</taxon>
        <taxon>Lophotrochozoa</taxon>
        <taxon>Mollusca</taxon>
        <taxon>Bivalvia</taxon>
        <taxon>Autobranchia</taxon>
        <taxon>Pteriomorphia</taxon>
        <taxon>Ostreida</taxon>
        <taxon>Ostreoidea</taxon>
        <taxon>Ostreidae</taxon>
        <taxon>Magallana</taxon>
    </lineage>
</organism>
<dbReference type="OrthoDB" id="6154644at2759"/>
<evidence type="ECO:0000256" key="3">
    <source>
        <dbReference type="SAM" id="SignalP"/>
    </source>
</evidence>
<accession>A0A8W8JK84</accession>
<reference evidence="4" key="1">
    <citation type="submission" date="2022-08" db="UniProtKB">
        <authorList>
            <consortium name="EnsemblMetazoa"/>
        </authorList>
    </citation>
    <scope>IDENTIFICATION</scope>
    <source>
        <strain evidence="4">05x7-T-G4-1.051#20</strain>
    </source>
</reference>
<evidence type="ECO:0000256" key="1">
    <source>
        <dbReference type="SAM" id="MobiDB-lite"/>
    </source>
</evidence>
<dbReference type="OMA" id="CTIGCVC"/>
<evidence type="ECO:0000256" key="2">
    <source>
        <dbReference type="SAM" id="Phobius"/>
    </source>
</evidence>
<keyword evidence="5" id="KW-1185">Reference proteome</keyword>
<name>A0A8W8JK84_MAGGI</name>
<feature type="chain" id="PRO_5036466734" evidence="3">
    <location>
        <begin position="22"/>
        <end position="185"/>
    </location>
</feature>
<feature type="region of interest" description="Disordered" evidence="1">
    <location>
        <begin position="125"/>
        <end position="185"/>
    </location>
</feature>
<evidence type="ECO:0000313" key="5">
    <source>
        <dbReference type="Proteomes" id="UP000005408"/>
    </source>
</evidence>
<feature type="compositionally biased region" description="Polar residues" evidence="1">
    <location>
        <begin position="143"/>
        <end position="168"/>
    </location>
</feature>
<sequence>MATKLSLFLAVFVIVVPAVNCYYGFPRYGVCYSDSQCINDGYHCCKGKDFCCPFGYICSGSRTCLSIGTIVGPIVAVVALIISCTIGCVCYRRRRNQTPPPMVTYGQQQGTVAYGQQQGTATYGQQAYGQSQSSGPPPNYGQATASYGQPQTYGISTGQSPSYGQGYSTGAPVDYSQTADNTQKS</sequence>